<dbReference type="InterPro" id="IPR019242">
    <property type="entry name" value="DUF2198"/>
</dbReference>
<reference evidence="3" key="1">
    <citation type="submission" date="2016-01" db="EMBL/GenBank/DDBJ databases">
        <title>Draft genome of Chromobacterium sp. F49.</title>
        <authorList>
            <person name="Hong K.W."/>
        </authorList>
    </citation>
    <scope>NUCLEOTIDE SEQUENCE [LARGE SCALE GENOMIC DNA]</scope>
    <source>
        <strain evidence="3">P7IIIA</strain>
    </source>
</reference>
<feature type="transmembrane region" description="Helical" evidence="1">
    <location>
        <begin position="47"/>
        <end position="68"/>
    </location>
</feature>
<comment type="caution">
    <text evidence="2">The sequence shown here is derived from an EMBL/GenBank/DDBJ whole genome shotgun (WGS) entry which is preliminary data.</text>
</comment>
<sequence length="76" mass="8780">MLEYVFAVLLPVFLQLLFNRVLFTKYLPLGITIIILIFGFDGLNQPLPLQIVAVIFTIIGFLLGLKIYNKQKRKVR</sequence>
<dbReference type="Proteomes" id="UP000076567">
    <property type="component" value="Unassembled WGS sequence"/>
</dbReference>
<dbReference type="OrthoDB" id="2454250at2"/>
<gene>
    <name evidence="2" type="ORF">AWM68_14735</name>
</gene>
<keyword evidence="3" id="KW-1185">Reference proteome</keyword>
<name>A0A163PZ20_9BACL</name>
<proteinExistence type="predicted"/>
<dbReference type="RefSeq" id="WP_066245591.1">
    <property type="nucleotide sequence ID" value="NZ_LRFC01000038.1"/>
</dbReference>
<keyword evidence="1" id="KW-0472">Membrane</keyword>
<keyword evidence="1" id="KW-1133">Transmembrane helix</keyword>
<organism evidence="2 3">
    <name type="scientific">Fictibacillus phosphorivorans</name>
    <dbReference type="NCBI Taxonomy" id="1221500"/>
    <lineage>
        <taxon>Bacteria</taxon>
        <taxon>Bacillati</taxon>
        <taxon>Bacillota</taxon>
        <taxon>Bacilli</taxon>
        <taxon>Bacillales</taxon>
        <taxon>Fictibacillaceae</taxon>
        <taxon>Fictibacillus</taxon>
    </lineage>
</organism>
<accession>A0A163PZ20</accession>
<dbReference type="AlphaFoldDB" id="A0A163PZ20"/>
<evidence type="ECO:0000313" key="3">
    <source>
        <dbReference type="Proteomes" id="UP000076567"/>
    </source>
</evidence>
<evidence type="ECO:0008006" key="4">
    <source>
        <dbReference type="Google" id="ProtNLM"/>
    </source>
</evidence>
<dbReference type="EMBL" id="LRFC01000038">
    <property type="protein sequence ID" value="KZE64338.1"/>
    <property type="molecule type" value="Genomic_DNA"/>
</dbReference>
<protein>
    <recommendedName>
        <fullName evidence="4">DUF2198 family protein</fullName>
    </recommendedName>
</protein>
<keyword evidence="1" id="KW-0812">Transmembrane</keyword>
<dbReference type="Pfam" id="PF09964">
    <property type="entry name" value="DUF2198"/>
    <property type="match status" value="1"/>
</dbReference>
<evidence type="ECO:0000256" key="1">
    <source>
        <dbReference type="SAM" id="Phobius"/>
    </source>
</evidence>
<evidence type="ECO:0000313" key="2">
    <source>
        <dbReference type="EMBL" id="KZE64338.1"/>
    </source>
</evidence>